<dbReference type="EMBL" id="VAVZ01000024">
    <property type="protein sequence ID" value="TLP96226.1"/>
    <property type="molecule type" value="Genomic_DNA"/>
</dbReference>
<evidence type="ECO:0000313" key="8">
    <source>
        <dbReference type="Proteomes" id="UP000310458"/>
    </source>
</evidence>
<organism evidence="7 8">
    <name type="scientific">Nesterenkonia salmonea</name>
    <dbReference type="NCBI Taxonomy" id="1804987"/>
    <lineage>
        <taxon>Bacteria</taxon>
        <taxon>Bacillati</taxon>
        <taxon>Actinomycetota</taxon>
        <taxon>Actinomycetes</taxon>
        <taxon>Micrococcales</taxon>
        <taxon>Micrococcaceae</taxon>
        <taxon>Nesterenkonia</taxon>
    </lineage>
</organism>
<dbReference type="Proteomes" id="UP000310458">
    <property type="component" value="Unassembled WGS sequence"/>
</dbReference>
<keyword evidence="1" id="KW-0805">Transcription regulation</keyword>
<evidence type="ECO:0000256" key="3">
    <source>
        <dbReference type="ARBA" id="ARBA00023125"/>
    </source>
</evidence>
<feature type="domain" description="RNA polymerase sigma-70 region 2" evidence="6">
    <location>
        <begin position="31"/>
        <end position="98"/>
    </location>
</feature>
<gene>
    <name evidence="7" type="ORF">FEF26_09570</name>
</gene>
<evidence type="ECO:0000259" key="6">
    <source>
        <dbReference type="Pfam" id="PF04542"/>
    </source>
</evidence>
<dbReference type="InterPro" id="IPR014284">
    <property type="entry name" value="RNA_pol_sigma-70_dom"/>
</dbReference>
<dbReference type="Pfam" id="PF04542">
    <property type="entry name" value="Sigma70_r2"/>
    <property type="match status" value="1"/>
</dbReference>
<dbReference type="AlphaFoldDB" id="A0A5R9B9Z5"/>
<name>A0A5R9B9Z5_9MICC</name>
<comment type="caution">
    <text evidence="7">The sequence shown here is derived from an EMBL/GenBank/DDBJ whole genome shotgun (WGS) entry which is preliminary data.</text>
</comment>
<evidence type="ECO:0000256" key="1">
    <source>
        <dbReference type="ARBA" id="ARBA00023015"/>
    </source>
</evidence>
<protein>
    <submittedName>
        <fullName evidence="7">Sigma-70 family RNA polymerase sigma factor</fullName>
    </submittedName>
</protein>
<evidence type="ECO:0000256" key="5">
    <source>
        <dbReference type="SAM" id="MobiDB-lite"/>
    </source>
</evidence>
<dbReference type="InterPro" id="IPR039425">
    <property type="entry name" value="RNA_pol_sigma-70-like"/>
</dbReference>
<keyword evidence="3" id="KW-0238">DNA-binding</keyword>
<dbReference type="SUPFAM" id="SSF88946">
    <property type="entry name" value="Sigma2 domain of RNA polymerase sigma factors"/>
    <property type="match status" value="1"/>
</dbReference>
<dbReference type="InterPro" id="IPR007627">
    <property type="entry name" value="RNA_pol_sigma70_r2"/>
</dbReference>
<dbReference type="NCBIfam" id="TIGR02937">
    <property type="entry name" value="sigma70-ECF"/>
    <property type="match status" value="1"/>
</dbReference>
<dbReference type="OrthoDB" id="9811152at2"/>
<dbReference type="RefSeq" id="WP_138253313.1">
    <property type="nucleotide sequence ID" value="NZ_VAVZ01000024.1"/>
</dbReference>
<proteinExistence type="predicted"/>
<evidence type="ECO:0000256" key="4">
    <source>
        <dbReference type="ARBA" id="ARBA00023163"/>
    </source>
</evidence>
<dbReference type="InterPro" id="IPR013325">
    <property type="entry name" value="RNA_pol_sigma_r2"/>
</dbReference>
<keyword evidence="8" id="KW-1185">Reference proteome</keyword>
<dbReference type="PANTHER" id="PTHR43133">
    <property type="entry name" value="RNA POLYMERASE ECF-TYPE SIGMA FACTO"/>
    <property type="match status" value="1"/>
</dbReference>
<feature type="region of interest" description="Disordered" evidence="5">
    <location>
        <begin position="1"/>
        <end position="24"/>
    </location>
</feature>
<reference evidence="7 8" key="1">
    <citation type="submission" date="2019-05" db="EMBL/GenBank/DDBJ databases">
        <title>Nesterenkonia sp. GY074 isolated from the Southern Atlantic Ocean.</title>
        <authorList>
            <person name="Zhang G."/>
        </authorList>
    </citation>
    <scope>NUCLEOTIDE SEQUENCE [LARGE SCALE GENOMIC DNA]</scope>
    <source>
        <strain evidence="7 8">GY074</strain>
    </source>
</reference>
<evidence type="ECO:0000256" key="2">
    <source>
        <dbReference type="ARBA" id="ARBA00023082"/>
    </source>
</evidence>
<dbReference type="GO" id="GO:0003677">
    <property type="term" value="F:DNA binding"/>
    <property type="evidence" value="ECO:0007669"/>
    <property type="project" value="UniProtKB-KW"/>
</dbReference>
<keyword evidence="2" id="KW-0731">Sigma factor</keyword>
<dbReference type="Gene3D" id="1.10.1740.10">
    <property type="match status" value="1"/>
</dbReference>
<dbReference type="GO" id="GO:0006352">
    <property type="term" value="P:DNA-templated transcription initiation"/>
    <property type="evidence" value="ECO:0007669"/>
    <property type="project" value="InterPro"/>
</dbReference>
<accession>A0A5R9B9Z5</accession>
<keyword evidence="4" id="KW-0804">Transcription</keyword>
<sequence>MIRLAERQSTATGAAPASPPQESSFDVASAYQRFGRELYLFALNALGDAGAAEEAIQEAFTRAWRARSRFDSQQGSVRTWLFAIARNVIRDTFRRRARIPEPVDDSRLSPSS</sequence>
<dbReference type="PANTHER" id="PTHR43133:SF8">
    <property type="entry name" value="RNA POLYMERASE SIGMA FACTOR HI_1459-RELATED"/>
    <property type="match status" value="1"/>
</dbReference>
<evidence type="ECO:0000313" key="7">
    <source>
        <dbReference type="EMBL" id="TLP96226.1"/>
    </source>
</evidence>
<dbReference type="GO" id="GO:0016987">
    <property type="term" value="F:sigma factor activity"/>
    <property type="evidence" value="ECO:0007669"/>
    <property type="project" value="UniProtKB-KW"/>
</dbReference>